<dbReference type="PANTHER" id="PTHR34580:SF1">
    <property type="entry name" value="PROTEIN PAFC"/>
    <property type="match status" value="1"/>
</dbReference>
<dbReference type="InterPro" id="IPR057727">
    <property type="entry name" value="WCX_dom"/>
</dbReference>
<dbReference type="InterPro" id="IPR026881">
    <property type="entry name" value="WYL_dom"/>
</dbReference>
<name>A0A920C7S9_9BACL</name>
<dbReference type="Gene3D" id="1.10.10.10">
    <property type="entry name" value="Winged helix-like DNA-binding domain superfamily/Winged helix DNA-binding domain"/>
    <property type="match status" value="1"/>
</dbReference>
<dbReference type="Pfam" id="PF13280">
    <property type="entry name" value="WYL"/>
    <property type="match status" value="1"/>
</dbReference>
<feature type="domain" description="HTH deoR-type" evidence="3">
    <location>
        <begin position="2"/>
        <end position="57"/>
    </location>
</feature>
<dbReference type="Pfam" id="PF08279">
    <property type="entry name" value="HTH_11"/>
    <property type="match status" value="1"/>
</dbReference>
<dbReference type="InterPro" id="IPR028349">
    <property type="entry name" value="PafC-like"/>
</dbReference>
<evidence type="ECO:0000259" key="3">
    <source>
        <dbReference type="PROSITE" id="PS51000"/>
    </source>
</evidence>
<reference evidence="4" key="1">
    <citation type="submission" date="2021-03" db="EMBL/GenBank/DDBJ databases">
        <title>Antimicrobial resistance genes in bacteria isolated from Japanese honey, and their potential for conferring macrolide and lincosamide resistance in the American foulbrood pathogen Paenibacillus larvae.</title>
        <authorList>
            <person name="Okamoto M."/>
            <person name="Kumagai M."/>
            <person name="Kanamori H."/>
            <person name="Takamatsu D."/>
        </authorList>
    </citation>
    <scope>NUCLEOTIDE SEQUENCE</scope>
    <source>
        <strain evidence="4">J2TS6</strain>
    </source>
</reference>
<keyword evidence="2" id="KW-0804">Transcription</keyword>
<evidence type="ECO:0000256" key="1">
    <source>
        <dbReference type="ARBA" id="ARBA00023015"/>
    </source>
</evidence>
<dbReference type="InterPro" id="IPR036390">
    <property type="entry name" value="WH_DNA-bd_sf"/>
</dbReference>
<gene>
    <name evidence="4" type="ORF">J2TS6_04470</name>
</gene>
<dbReference type="InterPro" id="IPR001034">
    <property type="entry name" value="DeoR_HTH"/>
</dbReference>
<dbReference type="EMBL" id="BORQ01000001">
    <property type="protein sequence ID" value="GIO29306.1"/>
    <property type="molecule type" value="Genomic_DNA"/>
</dbReference>
<organism evidence="4 5">
    <name type="scientific">Paenibacillus albilobatus</name>
    <dbReference type="NCBI Taxonomy" id="2716884"/>
    <lineage>
        <taxon>Bacteria</taxon>
        <taxon>Bacillati</taxon>
        <taxon>Bacillota</taxon>
        <taxon>Bacilli</taxon>
        <taxon>Bacillales</taxon>
        <taxon>Paenibacillaceae</taxon>
        <taxon>Paenibacillus</taxon>
    </lineage>
</organism>
<dbReference type="Proteomes" id="UP000679779">
    <property type="component" value="Unassembled WGS sequence"/>
</dbReference>
<dbReference type="PROSITE" id="PS52050">
    <property type="entry name" value="WYL"/>
    <property type="match status" value="1"/>
</dbReference>
<protein>
    <submittedName>
        <fullName evidence="4">DeoR family transcriptional regulator</fullName>
    </submittedName>
</protein>
<dbReference type="InterPro" id="IPR051534">
    <property type="entry name" value="CBASS_pafABC_assoc_protein"/>
</dbReference>
<keyword evidence="1" id="KW-0805">Transcription regulation</keyword>
<dbReference type="InterPro" id="IPR013196">
    <property type="entry name" value="HTH_11"/>
</dbReference>
<evidence type="ECO:0000313" key="4">
    <source>
        <dbReference type="EMBL" id="GIO29306.1"/>
    </source>
</evidence>
<evidence type="ECO:0000313" key="5">
    <source>
        <dbReference type="Proteomes" id="UP000679779"/>
    </source>
</evidence>
<proteinExistence type="predicted"/>
<dbReference type="RefSeq" id="WP_160038264.1">
    <property type="nucleotide sequence ID" value="NZ_BORQ01000001.1"/>
</dbReference>
<sequence>MKLERLISMIYMLLNHEILSASALAEKYNVSQRTIYRDIETICAAGIPVVSYQGVNGGYGIMEEYKMDKSLLGSYDVNSLVTLLRSMSTVFEDEKAEETIHKLQTVHQEAKKPSMSLDIGSWRPYNETLRMIHDALQRQLVVKFEYVSTKGERMKRFVEPVNLLYKYDSWYLYGYCRLRSDYREFKLPRIVSLKVTGEHFQHHRHEPKVESGWRSNGLAEADEFDVVIRIAPPAMARALDFFVGAEKRFEEDGSLNILLTNQHRGSMRWLVPVVLSFGDGAEVIEPPEIRKAVKEQLQKMLEKYREV</sequence>
<dbReference type="GO" id="GO:0003700">
    <property type="term" value="F:DNA-binding transcription factor activity"/>
    <property type="evidence" value="ECO:0007669"/>
    <property type="project" value="InterPro"/>
</dbReference>
<evidence type="ECO:0000256" key="2">
    <source>
        <dbReference type="ARBA" id="ARBA00023163"/>
    </source>
</evidence>
<dbReference type="PIRSF" id="PIRSF016838">
    <property type="entry name" value="PafC"/>
    <property type="match status" value="1"/>
</dbReference>
<dbReference type="SUPFAM" id="SSF46785">
    <property type="entry name" value="Winged helix' DNA-binding domain"/>
    <property type="match status" value="1"/>
</dbReference>
<dbReference type="Pfam" id="PF25583">
    <property type="entry name" value="WCX"/>
    <property type="match status" value="1"/>
</dbReference>
<accession>A0A920C7S9</accession>
<keyword evidence="5" id="KW-1185">Reference proteome</keyword>
<dbReference type="AlphaFoldDB" id="A0A920C7S9"/>
<comment type="caution">
    <text evidence="4">The sequence shown here is derived from an EMBL/GenBank/DDBJ whole genome shotgun (WGS) entry which is preliminary data.</text>
</comment>
<dbReference type="PANTHER" id="PTHR34580">
    <property type="match status" value="1"/>
</dbReference>
<dbReference type="InterPro" id="IPR036388">
    <property type="entry name" value="WH-like_DNA-bd_sf"/>
</dbReference>
<dbReference type="PROSITE" id="PS51000">
    <property type="entry name" value="HTH_DEOR_2"/>
    <property type="match status" value="1"/>
</dbReference>